<reference evidence="1" key="1">
    <citation type="submission" date="2020-08" db="EMBL/GenBank/DDBJ databases">
        <title>Multicomponent nature underlies the extraordinary mechanical properties of spider dragline silk.</title>
        <authorList>
            <person name="Kono N."/>
            <person name="Nakamura H."/>
            <person name="Mori M."/>
            <person name="Yoshida Y."/>
            <person name="Ohtoshi R."/>
            <person name="Malay A.D."/>
            <person name="Moran D.A.P."/>
            <person name="Tomita M."/>
            <person name="Numata K."/>
            <person name="Arakawa K."/>
        </authorList>
    </citation>
    <scope>NUCLEOTIDE SEQUENCE</scope>
</reference>
<proteinExistence type="predicted"/>
<evidence type="ECO:0000313" key="2">
    <source>
        <dbReference type="Proteomes" id="UP000886998"/>
    </source>
</evidence>
<sequence>MLRMTGEGGHCFVKEVAELAFEGPFLVMLLHMCIEMVTAREVTRALGAHILFFSSMQFVMPVAASLVFERRIAVSAIEETKLCMDLRGRGKI</sequence>
<name>A0A8X6YA55_9ARAC</name>
<keyword evidence="2" id="KW-1185">Reference proteome</keyword>
<accession>A0A8X6YA55</accession>
<evidence type="ECO:0000313" key="1">
    <source>
        <dbReference type="EMBL" id="GFY67022.1"/>
    </source>
</evidence>
<dbReference type="AlphaFoldDB" id="A0A8X6YA55"/>
<protein>
    <submittedName>
        <fullName evidence="1">Uncharacterized protein</fullName>
    </submittedName>
</protein>
<comment type="caution">
    <text evidence="1">The sequence shown here is derived from an EMBL/GenBank/DDBJ whole genome shotgun (WGS) entry which is preliminary data.</text>
</comment>
<dbReference type="EMBL" id="BMAV01016323">
    <property type="protein sequence ID" value="GFY67022.1"/>
    <property type="molecule type" value="Genomic_DNA"/>
</dbReference>
<organism evidence="1 2">
    <name type="scientific">Trichonephila inaurata madagascariensis</name>
    <dbReference type="NCBI Taxonomy" id="2747483"/>
    <lineage>
        <taxon>Eukaryota</taxon>
        <taxon>Metazoa</taxon>
        <taxon>Ecdysozoa</taxon>
        <taxon>Arthropoda</taxon>
        <taxon>Chelicerata</taxon>
        <taxon>Arachnida</taxon>
        <taxon>Araneae</taxon>
        <taxon>Araneomorphae</taxon>
        <taxon>Entelegynae</taxon>
        <taxon>Araneoidea</taxon>
        <taxon>Nephilidae</taxon>
        <taxon>Trichonephila</taxon>
        <taxon>Trichonephila inaurata</taxon>
    </lineage>
</organism>
<gene>
    <name evidence="1" type="ORF">TNIN_33241</name>
</gene>
<dbReference type="Proteomes" id="UP000886998">
    <property type="component" value="Unassembled WGS sequence"/>
</dbReference>